<accession>A0A8H4PDF1</accession>
<proteinExistence type="predicted"/>
<name>A0A8H4PDF1_9HYPO</name>
<dbReference type="Gene3D" id="3.40.50.2000">
    <property type="entry name" value="Glycogen Phosphorylase B"/>
    <property type="match status" value="1"/>
</dbReference>
<dbReference type="EMBL" id="JAADYS010000829">
    <property type="protein sequence ID" value="KAF4466758.1"/>
    <property type="molecule type" value="Genomic_DNA"/>
</dbReference>
<keyword evidence="1" id="KW-0328">Glycosyltransferase</keyword>
<evidence type="ECO:0000313" key="4">
    <source>
        <dbReference type="Proteomes" id="UP000554235"/>
    </source>
</evidence>
<dbReference type="Proteomes" id="UP000554235">
    <property type="component" value="Unassembled WGS sequence"/>
</dbReference>
<evidence type="ECO:0000256" key="1">
    <source>
        <dbReference type="ARBA" id="ARBA00022676"/>
    </source>
</evidence>
<organism evidence="3 4">
    <name type="scientific">Fusarium albosuccineum</name>
    <dbReference type="NCBI Taxonomy" id="1237068"/>
    <lineage>
        <taxon>Eukaryota</taxon>
        <taxon>Fungi</taxon>
        <taxon>Dikarya</taxon>
        <taxon>Ascomycota</taxon>
        <taxon>Pezizomycotina</taxon>
        <taxon>Sordariomycetes</taxon>
        <taxon>Hypocreomycetidae</taxon>
        <taxon>Hypocreales</taxon>
        <taxon>Nectriaceae</taxon>
        <taxon>Fusarium</taxon>
        <taxon>Fusarium decemcellulare species complex</taxon>
    </lineage>
</organism>
<dbReference type="InterPro" id="IPR001296">
    <property type="entry name" value="Glyco_trans_1"/>
</dbReference>
<evidence type="ECO:0000313" key="3">
    <source>
        <dbReference type="EMBL" id="KAF4466758.1"/>
    </source>
</evidence>
<comment type="caution">
    <text evidence="3">The sequence shown here is derived from an EMBL/GenBank/DDBJ whole genome shotgun (WGS) entry which is preliminary data.</text>
</comment>
<protein>
    <submittedName>
        <fullName evidence="3">Glycosyltransferase family 4</fullName>
    </submittedName>
</protein>
<keyword evidence="3" id="KW-0808">Transferase</keyword>
<dbReference type="Pfam" id="PF00534">
    <property type="entry name" value="Glycos_transf_1"/>
    <property type="match status" value="1"/>
</dbReference>
<keyword evidence="4" id="KW-1185">Reference proteome</keyword>
<dbReference type="SUPFAM" id="SSF53756">
    <property type="entry name" value="UDP-Glycosyltransferase/glycogen phosphorylase"/>
    <property type="match status" value="1"/>
</dbReference>
<feature type="domain" description="Glycosyl transferase family 1" evidence="2">
    <location>
        <begin position="255"/>
        <end position="370"/>
    </location>
</feature>
<sequence>MLSQARPIRNPLDQRPTTLMESTLALGIVVLNRKYFPAAERSAAQVGSSSFTFSVLRVLFEANILTGIVLYSRDEASTTAYYHAEGDWNGIPVVTIHFHFRMSYLTIATALKGAFNLSSNHRSHTSVPIVYYQTDTLLPYHPPGSRFCVTHHGPLVSHFVGQFSFEAAQLAFGGDPEKVAVLYRQQRKGIHRLLLDKRGTVLAHSKLQQQILEHEGLESSRFQMLRPPVGIPRCRQRVTLSQQLKEFVESSQILLFTAVARLDYFKNVDLLVETYLVLMGRGRPARLLVLGDPEDDPARRRALLASVPAHRRNNFLILPRLPKDHLYALFALVRFKGIFVCPSRYETLGITPLEAAAGGVTTFITETPNVEALSFIPQRYRVGSDAESIASSIENAYRDGIQKSSIAIASYVRQRTSLGGFRKDLLRAWAEMSESYVASRHLQPCVDLGCEKTNR</sequence>
<reference evidence="3 4" key="1">
    <citation type="submission" date="2020-01" db="EMBL/GenBank/DDBJ databases">
        <title>Identification and distribution of gene clusters putatively required for synthesis of sphingolipid metabolism inhibitors in phylogenetically diverse species of the filamentous fungus Fusarium.</title>
        <authorList>
            <person name="Kim H.-S."/>
            <person name="Busman M."/>
            <person name="Brown D.W."/>
            <person name="Divon H."/>
            <person name="Uhlig S."/>
            <person name="Proctor R.H."/>
        </authorList>
    </citation>
    <scope>NUCLEOTIDE SEQUENCE [LARGE SCALE GENOMIC DNA]</scope>
    <source>
        <strain evidence="3 4">NRRL 20459</strain>
    </source>
</reference>
<dbReference type="AlphaFoldDB" id="A0A8H4PDF1"/>
<evidence type="ECO:0000259" key="2">
    <source>
        <dbReference type="Pfam" id="PF00534"/>
    </source>
</evidence>
<dbReference type="OrthoDB" id="4633155at2759"/>
<dbReference type="GO" id="GO:0016757">
    <property type="term" value="F:glycosyltransferase activity"/>
    <property type="evidence" value="ECO:0007669"/>
    <property type="project" value="UniProtKB-KW"/>
</dbReference>
<gene>
    <name evidence="3" type="ORF">FALBO_6379</name>
</gene>